<keyword evidence="4" id="KW-1185">Reference proteome</keyword>
<keyword evidence="2" id="KW-0812">Transmembrane</keyword>
<dbReference type="RefSeq" id="WP_146560588.1">
    <property type="nucleotide sequence ID" value="NZ_VIGW01000003.1"/>
</dbReference>
<protein>
    <submittedName>
        <fullName evidence="3">Uncharacterized protein</fullName>
    </submittedName>
</protein>
<name>A0A5C5RCS6_9ACTN</name>
<proteinExistence type="predicted"/>
<dbReference type="AlphaFoldDB" id="A0A5C5RCS6"/>
<accession>A0A5C5RCS6</accession>
<gene>
    <name evidence="3" type="ORF">FK529_08850</name>
</gene>
<comment type="caution">
    <text evidence="3">The sequence shown here is derived from an EMBL/GenBank/DDBJ whole genome shotgun (WGS) entry which is preliminary data.</text>
</comment>
<feature type="region of interest" description="Disordered" evidence="1">
    <location>
        <begin position="100"/>
        <end position="122"/>
    </location>
</feature>
<evidence type="ECO:0000313" key="3">
    <source>
        <dbReference type="EMBL" id="TWS20213.1"/>
    </source>
</evidence>
<keyword evidence="2" id="KW-1133">Transmembrane helix</keyword>
<feature type="transmembrane region" description="Helical" evidence="2">
    <location>
        <begin position="38"/>
        <end position="60"/>
    </location>
</feature>
<feature type="region of interest" description="Disordered" evidence="1">
    <location>
        <begin position="210"/>
        <end position="256"/>
    </location>
</feature>
<feature type="transmembrane region" description="Helical" evidence="2">
    <location>
        <begin position="7"/>
        <end position="26"/>
    </location>
</feature>
<evidence type="ECO:0000313" key="4">
    <source>
        <dbReference type="Proteomes" id="UP000317291"/>
    </source>
</evidence>
<keyword evidence="2" id="KW-0472">Membrane</keyword>
<dbReference type="EMBL" id="VIGW01000003">
    <property type="protein sequence ID" value="TWS20213.1"/>
    <property type="molecule type" value="Genomic_DNA"/>
</dbReference>
<dbReference type="Proteomes" id="UP000317291">
    <property type="component" value="Unassembled WGS sequence"/>
</dbReference>
<sequence length="256" mass="27672">MWEKLARVAELVLYLLGAAALVIWLLKLGEVLDNGLDALGVLSLGITALGAGLAVTIYQAQKRQGERENRRQRTLLDAISRRTTESAVLLQEMQGAFAASQAPGPDEARDGNEQDSAVDDLEVDDADSTGIIEIEEQGEYRLPSAVPLKVLADVVNWWRDGNASGSWTVGNLVGSFRPYNKSGGLQGVPWILTFRRTSGDPAEYRVSYSGRKKAGESTRKPTVSLYSAQDQRWTDGRPAGSEIDIAAKGNEPGVEG</sequence>
<feature type="compositionally biased region" description="Polar residues" evidence="1">
    <location>
        <begin position="220"/>
        <end position="231"/>
    </location>
</feature>
<evidence type="ECO:0000256" key="2">
    <source>
        <dbReference type="SAM" id="Phobius"/>
    </source>
</evidence>
<dbReference type="OrthoDB" id="5126067at2"/>
<reference evidence="3 4" key="1">
    <citation type="submission" date="2019-06" db="EMBL/GenBank/DDBJ databases">
        <title>Tsukamurella conjunctivitidis sp. nov., Tsukamurella assacharolytica sp. nov. and Tsukamurella sputae sp. nov. isolated from patients with conjunctivitis, bacteraemia (lymphoma) and respiratory infection (sputum) in Hong Kong.</title>
        <authorList>
            <person name="Teng J.L.L."/>
            <person name="Lee H.H."/>
            <person name="Fong J.Y.H."/>
            <person name="Fok K.M.N."/>
            <person name="Lau S.K.P."/>
            <person name="Woo P.C.Y."/>
        </authorList>
    </citation>
    <scope>NUCLEOTIDE SEQUENCE [LARGE SCALE GENOMIC DNA]</scope>
    <source>
        <strain evidence="3 4">HKU71</strain>
    </source>
</reference>
<organism evidence="3 4">
    <name type="scientific">Tsukamurella asaccharolytica</name>
    <dbReference type="NCBI Taxonomy" id="2592067"/>
    <lineage>
        <taxon>Bacteria</taxon>
        <taxon>Bacillati</taxon>
        <taxon>Actinomycetota</taxon>
        <taxon>Actinomycetes</taxon>
        <taxon>Mycobacteriales</taxon>
        <taxon>Tsukamurellaceae</taxon>
        <taxon>Tsukamurella</taxon>
    </lineage>
</organism>
<evidence type="ECO:0000256" key="1">
    <source>
        <dbReference type="SAM" id="MobiDB-lite"/>
    </source>
</evidence>